<dbReference type="RefSeq" id="WP_234868703.1">
    <property type="nucleotide sequence ID" value="NZ_JAKEVY010000009.1"/>
</dbReference>
<evidence type="ECO:0000313" key="1">
    <source>
        <dbReference type="EMBL" id="MCF1717034.1"/>
    </source>
</evidence>
<sequence length="209" mass="24120">MKIEIIISALFIFLGTNLLFGQSKKNDPENIIITYNKDGTKTITYKDELSHNPDSLNHIFLSEVQDSYKLKKNSSYIKSKVIGKWYFKNAVRTNSVETSISSPDFYEFYKNGYFIQVNSSDTSKGKWTISDKASVRLDFDKPFMAIKDTNILKYLDSASLKNLTFNNIVITLNKLDKQKMTLLSSIIASNDQETNDIHYRIVFLNYSRK</sequence>
<accession>A0ABS9BP87</accession>
<comment type="caution">
    <text evidence="1">The sequence shown here is derived from an EMBL/GenBank/DDBJ whole genome shotgun (WGS) entry which is preliminary data.</text>
</comment>
<dbReference type="EMBL" id="JAKEVY010000009">
    <property type="protein sequence ID" value="MCF1717034.1"/>
    <property type="molecule type" value="Genomic_DNA"/>
</dbReference>
<gene>
    <name evidence="1" type="ORF">L0U88_20495</name>
</gene>
<name>A0ABS9BP87_9BACT</name>
<reference evidence="1 2" key="1">
    <citation type="submission" date="2022-01" db="EMBL/GenBank/DDBJ databases">
        <title>Flavihumibacter sp. nov., isolated from sediment of a river.</title>
        <authorList>
            <person name="Liu H."/>
        </authorList>
    </citation>
    <scope>NUCLEOTIDE SEQUENCE [LARGE SCALE GENOMIC DNA]</scope>
    <source>
        <strain evidence="1 2">RY-1</strain>
    </source>
</reference>
<keyword evidence="2" id="KW-1185">Reference proteome</keyword>
<proteinExistence type="predicted"/>
<dbReference type="Proteomes" id="UP001200145">
    <property type="component" value="Unassembled WGS sequence"/>
</dbReference>
<protein>
    <submittedName>
        <fullName evidence="1">Uncharacterized protein</fullName>
    </submittedName>
</protein>
<evidence type="ECO:0000313" key="2">
    <source>
        <dbReference type="Proteomes" id="UP001200145"/>
    </source>
</evidence>
<organism evidence="1 2">
    <name type="scientific">Flavihumibacter fluminis</name>
    <dbReference type="NCBI Taxonomy" id="2909236"/>
    <lineage>
        <taxon>Bacteria</taxon>
        <taxon>Pseudomonadati</taxon>
        <taxon>Bacteroidota</taxon>
        <taxon>Chitinophagia</taxon>
        <taxon>Chitinophagales</taxon>
        <taxon>Chitinophagaceae</taxon>
        <taxon>Flavihumibacter</taxon>
    </lineage>
</organism>